<protein>
    <submittedName>
        <fullName evidence="2">Uncharacterized protein</fullName>
    </submittedName>
</protein>
<dbReference type="AlphaFoldDB" id="A0A4D7E1L1"/>
<dbReference type="EMBL" id="CP039691">
    <property type="protein sequence ID" value="QCI98350.1"/>
    <property type="molecule type" value="Genomic_DNA"/>
</dbReference>
<dbReference type="KEGG" id="alf:CFBP5473_10795"/>
<proteinExistence type="predicted"/>
<dbReference type="STRING" id="1367849.GCA_000518585_04390"/>
<dbReference type="OrthoDB" id="8419440at2"/>
<evidence type="ECO:0000313" key="3">
    <source>
        <dbReference type="EMBL" id="QYA06196.1"/>
    </source>
</evidence>
<sequence>MTSIIECDPSLFGEWPERYVYAPDAALETKAVPQHAGTENGPDELWRLLNDMTAEMREQFRFFRELREGAGAALDDAADEAAGKMARADVKAATDAISLIVRTLEKIDTLQRQLARDREAAAESEAEAKSYEDAVAFFEKRIEQLAEQKLRARLLAAGQSDSGSVLPQAESEPGV</sequence>
<name>A0A4D7E1L1_9HYPH</name>
<accession>A0A4D7E1L1</accession>
<keyword evidence="1" id="KW-0175">Coiled coil</keyword>
<dbReference type="Proteomes" id="UP000826513">
    <property type="component" value="Chromosome 1"/>
</dbReference>
<evidence type="ECO:0000313" key="2">
    <source>
        <dbReference type="EMBL" id="QCI98350.1"/>
    </source>
</evidence>
<evidence type="ECO:0000313" key="5">
    <source>
        <dbReference type="Proteomes" id="UP000826513"/>
    </source>
</evidence>
<reference evidence="2 4" key="1">
    <citation type="submission" date="2019-04" db="EMBL/GenBank/DDBJ databases">
        <title>Complete genome sequence of Agrobacterium larrymoorei CFBP5473.</title>
        <authorList>
            <person name="Haryono M."/>
            <person name="Chou L."/>
            <person name="Lin Y.-C."/>
            <person name="Lai E.-M."/>
            <person name="Kuo C.-H."/>
        </authorList>
    </citation>
    <scope>NUCLEOTIDE SEQUENCE [LARGE SCALE GENOMIC DNA]</scope>
    <source>
        <strain evidence="2 4">CFBP5473</strain>
    </source>
</reference>
<feature type="coiled-coil region" evidence="1">
    <location>
        <begin position="100"/>
        <end position="148"/>
    </location>
</feature>
<dbReference type="EMBL" id="CP072167">
    <property type="protein sequence ID" value="QYA06196.1"/>
    <property type="molecule type" value="Genomic_DNA"/>
</dbReference>
<gene>
    <name evidence="2" type="ORF">CFBP5473_10795</name>
    <name evidence="3" type="ORF">J5285_08930</name>
</gene>
<dbReference type="RefSeq" id="WP_027676904.1">
    <property type="nucleotide sequence ID" value="NZ_CP039691.1"/>
</dbReference>
<keyword evidence="5" id="KW-1185">Reference proteome</keyword>
<dbReference type="Proteomes" id="UP000298545">
    <property type="component" value="Chromosome circular"/>
</dbReference>
<organism evidence="2 4">
    <name type="scientific">Agrobacterium larrymoorei</name>
    <dbReference type="NCBI Taxonomy" id="160699"/>
    <lineage>
        <taxon>Bacteria</taxon>
        <taxon>Pseudomonadati</taxon>
        <taxon>Pseudomonadota</taxon>
        <taxon>Alphaproteobacteria</taxon>
        <taxon>Hyphomicrobiales</taxon>
        <taxon>Rhizobiaceae</taxon>
        <taxon>Rhizobium/Agrobacterium group</taxon>
        <taxon>Agrobacterium</taxon>
    </lineage>
</organism>
<evidence type="ECO:0000313" key="4">
    <source>
        <dbReference type="Proteomes" id="UP000298545"/>
    </source>
</evidence>
<reference evidence="3 5" key="2">
    <citation type="submission" date="2021-03" db="EMBL/GenBank/DDBJ databases">
        <title>Rapid diversification of plasmids in a genus of pathogenic and nitrogen fixing bacteria.</title>
        <authorList>
            <person name="Weisberg A.J."/>
            <person name="Miller M."/>
            <person name="Ream W."/>
            <person name="Grunwald N.J."/>
            <person name="Chang J.H."/>
        </authorList>
    </citation>
    <scope>NUCLEOTIDE SEQUENCE [LARGE SCALE GENOMIC DNA]</scope>
    <source>
        <strain evidence="3 5">AF3.44</strain>
    </source>
</reference>
<evidence type="ECO:0000256" key="1">
    <source>
        <dbReference type="SAM" id="Coils"/>
    </source>
</evidence>